<dbReference type="EMBL" id="BLSC01000183">
    <property type="protein sequence ID" value="GFP37843.1"/>
    <property type="molecule type" value="Genomic_DNA"/>
</dbReference>
<keyword evidence="1" id="KW-0812">Transmembrane</keyword>
<dbReference type="Proteomes" id="UP000561271">
    <property type="component" value="Unassembled WGS sequence"/>
</dbReference>
<comment type="caution">
    <text evidence="3">The sequence shown here is derived from an EMBL/GenBank/DDBJ whole genome shotgun (WGS) entry which is preliminary data.</text>
</comment>
<organism evidence="3 5">
    <name type="scientific">Candidatus Hakubella thermalkaliphila</name>
    <dbReference type="NCBI Taxonomy" id="2754717"/>
    <lineage>
        <taxon>Bacteria</taxon>
        <taxon>Bacillati</taxon>
        <taxon>Actinomycetota</taxon>
        <taxon>Actinomycetota incertae sedis</taxon>
        <taxon>Candidatus Hakubellales</taxon>
        <taxon>Candidatus Hakubellaceae</taxon>
        <taxon>Candidatus Hakubella</taxon>
    </lineage>
</organism>
<evidence type="ECO:0008006" key="8">
    <source>
        <dbReference type="Google" id="ProtNLM"/>
    </source>
</evidence>
<keyword evidence="1" id="KW-1133">Transmembrane helix</keyword>
<accession>A0A6V8QCU6</accession>
<evidence type="ECO:0000256" key="1">
    <source>
        <dbReference type="SAM" id="Phobius"/>
    </source>
</evidence>
<evidence type="ECO:0000313" key="5">
    <source>
        <dbReference type="Proteomes" id="UP000561271"/>
    </source>
</evidence>
<dbReference type="AlphaFoldDB" id="A0A6V8QCU6"/>
<evidence type="ECO:0000313" key="4">
    <source>
        <dbReference type="EMBL" id="GFP40091.1"/>
    </source>
</evidence>
<proteinExistence type="predicted"/>
<dbReference type="Proteomes" id="UP000574717">
    <property type="component" value="Unassembled WGS sequence"/>
</dbReference>
<reference evidence="5 6" key="1">
    <citation type="journal article" date="2020" name="Front. Microbiol.">
        <title>Single-cell genomics of novel Actinobacteria with the Wood-Ljungdahl pathway discovered in a serpentinizing system.</title>
        <authorList>
            <person name="Merino N."/>
            <person name="Kawai M."/>
            <person name="Boyd E.S."/>
            <person name="Colman D.R."/>
            <person name="McGlynn S.E."/>
            <person name="Nealson K.H."/>
            <person name="Kurokawa K."/>
            <person name="Hongoh Y."/>
        </authorList>
    </citation>
    <scope>NUCLEOTIDE SEQUENCE [LARGE SCALE GENOMIC DNA]</scope>
    <source>
        <strain evidence="2 7">S03</strain>
        <strain evidence="3 5">S44</strain>
        <strain evidence="4 6">S47</strain>
    </source>
</reference>
<sequence length="189" mass="21573">MEKIKLVLPGLAYAHRNTIIDIIFFLLLGLLSLTWFKGDFLINTGDLGFPLDRISHFIQSLYIWNGSVGLGSMNPQALAGALPLRLFLAITEIVGFSVVVAEKITYYLSFTLSGLSMYFLTSTLIKGEERRIASLISGIFYMMNFYVMTWVLPFFMLTWTFLPLILALFIKGLRERRGFRYTFFMGFVG</sequence>
<evidence type="ECO:0000313" key="6">
    <source>
        <dbReference type="Proteomes" id="UP000569018"/>
    </source>
</evidence>
<dbReference type="EMBL" id="BLRU01000066">
    <property type="protein sequence ID" value="GFP19355.1"/>
    <property type="molecule type" value="Genomic_DNA"/>
</dbReference>
<dbReference type="RefSeq" id="WP_176231979.1">
    <property type="nucleotide sequence ID" value="NZ_BLRU01000066.1"/>
</dbReference>
<dbReference type="EMBL" id="BLSD01000139">
    <property type="protein sequence ID" value="GFP40091.1"/>
    <property type="molecule type" value="Genomic_DNA"/>
</dbReference>
<protein>
    <recommendedName>
        <fullName evidence="8">Glycosyltransferase RgtA/B/C/D-like domain-containing protein</fullName>
    </recommendedName>
</protein>
<evidence type="ECO:0000313" key="3">
    <source>
        <dbReference type="EMBL" id="GFP37843.1"/>
    </source>
</evidence>
<name>A0A6V8QCU6_9ACTN</name>
<evidence type="ECO:0000313" key="2">
    <source>
        <dbReference type="EMBL" id="GFP19355.1"/>
    </source>
</evidence>
<evidence type="ECO:0000313" key="7">
    <source>
        <dbReference type="Proteomes" id="UP000574717"/>
    </source>
</evidence>
<feature type="transmembrane region" description="Helical" evidence="1">
    <location>
        <begin position="145"/>
        <end position="170"/>
    </location>
</feature>
<feature type="transmembrane region" description="Helical" evidence="1">
    <location>
        <begin position="18"/>
        <end position="36"/>
    </location>
</feature>
<feature type="transmembrane region" description="Helical" evidence="1">
    <location>
        <begin position="106"/>
        <end position="125"/>
    </location>
</feature>
<dbReference type="Proteomes" id="UP000569018">
    <property type="component" value="Unassembled WGS sequence"/>
</dbReference>
<gene>
    <name evidence="2" type="ORF">HKBW3S03_00860</name>
    <name evidence="3" type="ORF">HKBW3S44_01523</name>
    <name evidence="4" type="ORF">HKBW3S47_01788</name>
</gene>
<keyword evidence="1" id="KW-0472">Membrane</keyword>
<feature type="transmembrane region" description="Helical" evidence="1">
    <location>
        <begin position="77"/>
        <end position="99"/>
    </location>
</feature>